<gene>
    <name evidence="8" type="primary">eccD</name>
    <name evidence="8" type="ORF">C3E79_01965</name>
</gene>
<evidence type="ECO:0000256" key="4">
    <source>
        <dbReference type="ARBA" id="ARBA00022692"/>
    </source>
</evidence>
<dbReference type="KEGG" id="clia:C3E79_01965"/>
<keyword evidence="5" id="KW-1133">Transmembrane helix</keyword>
<keyword evidence="6" id="KW-0472">Membrane</keyword>
<feature type="domain" description="EccD-like transmembrane" evidence="7">
    <location>
        <begin position="115"/>
        <end position="439"/>
    </location>
</feature>
<evidence type="ECO:0000313" key="9">
    <source>
        <dbReference type="Proteomes" id="UP000244754"/>
    </source>
</evidence>
<dbReference type="RefSeq" id="WP_108403396.1">
    <property type="nucleotide sequence ID" value="NZ_CP026948.1"/>
</dbReference>
<evidence type="ECO:0000259" key="7">
    <source>
        <dbReference type="Pfam" id="PF19053"/>
    </source>
</evidence>
<dbReference type="Pfam" id="PF08817">
    <property type="entry name" value="YukD"/>
    <property type="match status" value="1"/>
</dbReference>
<dbReference type="Gene3D" id="3.10.20.90">
    <property type="entry name" value="Phosphatidylinositol 3-kinase Catalytic Subunit, Chain A, domain 1"/>
    <property type="match status" value="1"/>
</dbReference>
<keyword evidence="4" id="KW-0812">Transmembrane</keyword>
<reference evidence="9" key="1">
    <citation type="submission" date="2018-01" db="EMBL/GenBank/DDBJ databases">
        <authorList>
            <person name="Li J."/>
        </authorList>
    </citation>
    <scope>NUCLEOTIDE SEQUENCE [LARGE SCALE GENOMIC DNA]</scope>
    <source>
        <strain evidence="9">2184</strain>
    </source>
</reference>
<dbReference type="GO" id="GO:0005886">
    <property type="term" value="C:plasma membrane"/>
    <property type="evidence" value="ECO:0007669"/>
    <property type="project" value="UniProtKB-SubCell"/>
</dbReference>
<evidence type="ECO:0000256" key="5">
    <source>
        <dbReference type="ARBA" id="ARBA00022989"/>
    </source>
</evidence>
<keyword evidence="3" id="KW-1003">Cell membrane</keyword>
<dbReference type="InterPro" id="IPR006707">
    <property type="entry name" value="T7SS_EccD"/>
</dbReference>
<proteinExistence type="inferred from homology"/>
<organism evidence="8 9">
    <name type="scientific">Corynebacterium liangguodongii</name>
    <dbReference type="NCBI Taxonomy" id="2079535"/>
    <lineage>
        <taxon>Bacteria</taxon>
        <taxon>Bacillati</taxon>
        <taxon>Actinomycetota</taxon>
        <taxon>Actinomycetes</taxon>
        <taxon>Mycobacteriales</taxon>
        <taxon>Corynebacteriaceae</taxon>
        <taxon>Corynebacterium</taxon>
    </lineage>
</organism>
<dbReference type="AlphaFoldDB" id="A0A2S0WCB7"/>
<dbReference type="EMBL" id="CP026948">
    <property type="protein sequence ID" value="AWB83406.1"/>
    <property type="molecule type" value="Genomic_DNA"/>
</dbReference>
<dbReference type="InterPro" id="IPR044049">
    <property type="entry name" value="EccD_transm"/>
</dbReference>
<dbReference type="Proteomes" id="UP000244754">
    <property type="component" value="Chromosome"/>
</dbReference>
<dbReference type="InterPro" id="IPR024962">
    <property type="entry name" value="YukD-like"/>
</dbReference>
<dbReference type="Pfam" id="PF19053">
    <property type="entry name" value="EccD"/>
    <property type="match status" value="1"/>
</dbReference>
<accession>A0A2S0WCB7</accession>
<evidence type="ECO:0000313" key="8">
    <source>
        <dbReference type="EMBL" id="AWB83406.1"/>
    </source>
</evidence>
<evidence type="ECO:0000256" key="6">
    <source>
        <dbReference type="ARBA" id="ARBA00023136"/>
    </source>
</evidence>
<sequence>MVSTSAHHVVRLTVRIDVASFHRDVDVTLPTSSSFNEILPELARLVDMPEVTRPWEATTVSGAVLDSARPLYQLRIHDGQVVVLRPREPLAPPIVRDAAEALAAAAGRLGPVPGLGAAASLVGAAMVFVLVDAIAGFYPALVSAAAGCVAVGSVARSRALCAAAVLVLAAAAGAWVAGPREEWTGSADPALGALAAAAVVGFGAVCGGATKLFDAPVTAFFATSACLIGLGAGFAWLGSPTAPPAGTALAGLAAVMASPGVATRAAGIAIPRVPTAGENFAVADDYQLDIDSRGVSARGISAGIAAAVCACCSPALLLIGISGGGWAYALCICFAAALVVHAFRHHATVPRACLAVTSLTALLSSALAVAHAGAVHPAWLALAFCVATVVLTATLWAARAPDLEPTTLVWVERAETAAIIAVIPLAFQLAGVFNIIRGL</sequence>
<comment type="similarity">
    <text evidence="2">Belongs to the EccD/Snm4 family.</text>
</comment>
<name>A0A2S0WCB7_9CORY</name>
<protein>
    <submittedName>
        <fullName evidence="8">Type VII secretion integral membrane protein EccD</fullName>
    </submittedName>
</protein>
<keyword evidence="9" id="KW-1185">Reference proteome</keyword>
<evidence type="ECO:0000256" key="2">
    <source>
        <dbReference type="ARBA" id="ARBA00006162"/>
    </source>
</evidence>
<comment type="subcellular location">
    <subcellularLocation>
        <location evidence="1">Cell membrane</location>
        <topology evidence="1">Multi-pass membrane protein</topology>
    </subcellularLocation>
</comment>
<evidence type="ECO:0000256" key="3">
    <source>
        <dbReference type="ARBA" id="ARBA00022475"/>
    </source>
</evidence>
<dbReference type="OrthoDB" id="4426863at2"/>
<dbReference type="NCBIfam" id="TIGR03920">
    <property type="entry name" value="T7SS_EccD"/>
    <property type="match status" value="1"/>
</dbReference>
<evidence type="ECO:0000256" key="1">
    <source>
        <dbReference type="ARBA" id="ARBA00004651"/>
    </source>
</evidence>